<evidence type="ECO:0000313" key="1">
    <source>
        <dbReference type="EMBL" id="VTZ50272.1"/>
    </source>
</evidence>
<dbReference type="EMBL" id="CABFMQ020000079">
    <property type="protein sequence ID" value="VTZ50272.1"/>
    <property type="molecule type" value="Genomic_DNA"/>
</dbReference>
<reference evidence="1 2" key="1">
    <citation type="submission" date="2019-05" db="EMBL/GenBank/DDBJ databases">
        <authorList>
            <person name="Farhan Ul Haque M."/>
        </authorList>
    </citation>
    <scope>NUCLEOTIDE SEQUENCE [LARGE SCALE GENOMIC DNA]</scope>
    <source>
        <strain evidence="1">2</strain>
    </source>
</reference>
<gene>
    <name evidence="1" type="ORF">MPC4_220002</name>
</gene>
<accession>A0A8B6M886</accession>
<evidence type="ECO:0000313" key="2">
    <source>
        <dbReference type="Proteomes" id="UP000485880"/>
    </source>
</evidence>
<sequence length="153" mass="17579">MVCQGLVKRPDAQQQSIVDRPEDLVDEDLRIRVRQQLSAPRKGRATLGTVFILFDKRNDTPFAAHRLVDMPIECRELLAECREHFLPGWRTSAPLSKCHPDLVKGETKILRLVDEVEWFQHVYVIASIAIFASYREGDQPVPLVKADTRCRET</sequence>
<organism evidence="1 2">
    <name type="scientific">Methylocella tundrae</name>
    <dbReference type="NCBI Taxonomy" id="227605"/>
    <lineage>
        <taxon>Bacteria</taxon>
        <taxon>Pseudomonadati</taxon>
        <taxon>Pseudomonadota</taxon>
        <taxon>Alphaproteobacteria</taxon>
        <taxon>Hyphomicrobiales</taxon>
        <taxon>Beijerinckiaceae</taxon>
        <taxon>Methylocella</taxon>
    </lineage>
</organism>
<keyword evidence="2" id="KW-1185">Reference proteome</keyword>
<comment type="caution">
    <text evidence="1">The sequence shown here is derived from an EMBL/GenBank/DDBJ whole genome shotgun (WGS) entry which is preliminary data.</text>
</comment>
<name>A0A8B6M886_METTU</name>
<protein>
    <submittedName>
        <fullName evidence="1">Uncharacterized protein</fullName>
    </submittedName>
</protein>
<proteinExistence type="predicted"/>
<dbReference type="AlphaFoldDB" id="A0A8B6M886"/>
<dbReference type="Proteomes" id="UP000485880">
    <property type="component" value="Unassembled WGS sequence"/>
</dbReference>